<feature type="transmembrane region" description="Helical" evidence="8">
    <location>
        <begin position="23"/>
        <end position="48"/>
    </location>
</feature>
<evidence type="ECO:0000313" key="10">
    <source>
        <dbReference type="Proteomes" id="UP001152799"/>
    </source>
</evidence>
<keyword evidence="5 8" id="KW-0472">Membrane</keyword>
<dbReference type="Proteomes" id="UP001152799">
    <property type="component" value="Chromosome 4"/>
</dbReference>
<dbReference type="GO" id="GO:0050909">
    <property type="term" value="P:sensory perception of taste"/>
    <property type="evidence" value="ECO:0007669"/>
    <property type="project" value="InterPro"/>
</dbReference>
<dbReference type="GO" id="GO:0008049">
    <property type="term" value="P:male courtship behavior"/>
    <property type="evidence" value="ECO:0007669"/>
    <property type="project" value="TreeGrafter"/>
</dbReference>
<dbReference type="EMBL" id="OU892280">
    <property type="protein sequence ID" value="CAG9768097.1"/>
    <property type="molecule type" value="Genomic_DNA"/>
</dbReference>
<accession>A0A9N9QFE5</accession>
<dbReference type="InterPro" id="IPR013604">
    <property type="entry name" value="7TM_chemorcpt"/>
</dbReference>
<evidence type="ECO:0000256" key="4">
    <source>
        <dbReference type="ARBA" id="ARBA00022989"/>
    </source>
</evidence>
<dbReference type="GO" id="GO:0007165">
    <property type="term" value="P:signal transduction"/>
    <property type="evidence" value="ECO:0007669"/>
    <property type="project" value="UniProtKB-KW"/>
</dbReference>
<dbReference type="AlphaFoldDB" id="A0A9N9QFE5"/>
<dbReference type="GO" id="GO:0005886">
    <property type="term" value="C:plasma membrane"/>
    <property type="evidence" value="ECO:0007669"/>
    <property type="project" value="UniProtKB-SubCell"/>
</dbReference>
<comment type="caution">
    <text evidence="8">Lacks conserved residue(s) required for the propagation of feature annotation.</text>
</comment>
<comment type="function">
    <text evidence="8">Gustatory receptor which mediates acceptance or avoidance behavior, depending on its substrates.</text>
</comment>
<comment type="subcellular location">
    <subcellularLocation>
        <location evidence="1 8">Cell membrane</location>
        <topology evidence="1 8">Multi-pass membrane protein</topology>
    </subcellularLocation>
</comment>
<keyword evidence="6 8" id="KW-0675">Receptor</keyword>
<evidence type="ECO:0000256" key="6">
    <source>
        <dbReference type="ARBA" id="ARBA00023170"/>
    </source>
</evidence>
<dbReference type="GO" id="GO:0030424">
    <property type="term" value="C:axon"/>
    <property type="evidence" value="ECO:0007669"/>
    <property type="project" value="TreeGrafter"/>
</dbReference>
<evidence type="ECO:0000256" key="3">
    <source>
        <dbReference type="ARBA" id="ARBA00022692"/>
    </source>
</evidence>
<keyword evidence="4 8" id="KW-1133">Transmembrane helix</keyword>
<feature type="transmembrane region" description="Helical" evidence="8">
    <location>
        <begin position="69"/>
        <end position="94"/>
    </location>
</feature>
<protein>
    <recommendedName>
        <fullName evidence="8">Gustatory receptor</fullName>
    </recommendedName>
</protein>
<organism evidence="9 10">
    <name type="scientific">Ceutorhynchus assimilis</name>
    <name type="common">cabbage seed weevil</name>
    <dbReference type="NCBI Taxonomy" id="467358"/>
    <lineage>
        <taxon>Eukaryota</taxon>
        <taxon>Metazoa</taxon>
        <taxon>Ecdysozoa</taxon>
        <taxon>Arthropoda</taxon>
        <taxon>Hexapoda</taxon>
        <taxon>Insecta</taxon>
        <taxon>Pterygota</taxon>
        <taxon>Neoptera</taxon>
        <taxon>Endopterygota</taxon>
        <taxon>Coleoptera</taxon>
        <taxon>Polyphaga</taxon>
        <taxon>Cucujiformia</taxon>
        <taxon>Curculionidae</taxon>
        <taxon>Ceutorhynchinae</taxon>
        <taxon>Ceutorhynchus</taxon>
    </lineage>
</organism>
<keyword evidence="7 8" id="KW-0807">Transducer</keyword>
<name>A0A9N9QFE5_9CUCU</name>
<keyword evidence="2 8" id="KW-1003">Cell membrane</keyword>
<dbReference type="OrthoDB" id="6478931at2759"/>
<proteinExistence type="inferred from homology"/>
<dbReference type="GO" id="GO:0030425">
    <property type="term" value="C:dendrite"/>
    <property type="evidence" value="ECO:0007669"/>
    <property type="project" value="TreeGrafter"/>
</dbReference>
<evidence type="ECO:0000256" key="7">
    <source>
        <dbReference type="ARBA" id="ARBA00023224"/>
    </source>
</evidence>
<dbReference type="GO" id="GO:0043025">
    <property type="term" value="C:neuronal cell body"/>
    <property type="evidence" value="ECO:0007669"/>
    <property type="project" value="TreeGrafter"/>
</dbReference>
<evidence type="ECO:0000256" key="2">
    <source>
        <dbReference type="ARBA" id="ARBA00022475"/>
    </source>
</evidence>
<feature type="transmembrane region" description="Helical" evidence="8">
    <location>
        <begin position="233"/>
        <end position="253"/>
    </location>
</feature>
<dbReference type="GO" id="GO:0007635">
    <property type="term" value="P:chemosensory behavior"/>
    <property type="evidence" value="ECO:0007669"/>
    <property type="project" value="TreeGrafter"/>
</dbReference>
<gene>
    <name evidence="9" type="ORF">CEUTPL_LOCUS8645</name>
</gene>
<evidence type="ECO:0000256" key="8">
    <source>
        <dbReference type="RuleBase" id="RU363108"/>
    </source>
</evidence>
<keyword evidence="3 8" id="KW-0812">Transmembrane</keyword>
<sequence>MLYNELADFKNEVVIMINCFTDFLLVVFNIIAVIGFTSSPFTIELFVFITQSSNLLVKECRIFVRTLQILRWCPLLCMGLEIYFIGGAVGWNIFQCFFPKSIWTFSLNLMVCGLVCLIAKIRCYFAAINHAIEDIEKKHLAFQNEDSTVYVLRESHPKNEETDNYVQCLNHISNQYTQMCNFIDRFNCYIRLFLVMGILSITVNILCSCSILIEFGTKTKTLFDITTQRVLLAVQLISIIINVGQIGLCALIGEDLQNEGQKTSSICYSILNKLNRNSKNEKNNLFMKELNFLVQQSQSRKVCVHAGGFFQLNWGILGSVTSTVATYSIVIIQFLIKRD</sequence>
<evidence type="ECO:0000313" key="9">
    <source>
        <dbReference type="EMBL" id="CAG9768097.1"/>
    </source>
</evidence>
<feature type="transmembrane region" description="Helical" evidence="8">
    <location>
        <begin position="100"/>
        <end position="119"/>
    </location>
</feature>
<dbReference type="PANTHER" id="PTHR21143">
    <property type="entry name" value="INVERTEBRATE GUSTATORY RECEPTOR"/>
    <property type="match status" value="1"/>
</dbReference>
<feature type="transmembrane region" description="Helical" evidence="8">
    <location>
        <begin position="192"/>
        <end position="213"/>
    </location>
</feature>
<comment type="similarity">
    <text evidence="8">Belongs to the insect chemoreceptor superfamily. Gustatory receptor (GR) family.</text>
</comment>
<dbReference type="Pfam" id="PF08395">
    <property type="entry name" value="7tm_7"/>
    <property type="match status" value="1"/>
</dbReference>
<evidence type="ECO:0000256" key="5">
    <source>
        <dbReference type="ARBA" id="ARBA00023136"/>
    </source>
</evidence>
<dbReference type="PANTHER" id="PTHR21143:SF104">
    <property type="entry name" value="GUSTATORY RECEPTOR 8A-RELATED"/>
    <property type="match status" value="1"/>
</dbReference>
<keyword evidence="10" id="KW-1185">Reference proteome</keyword>
<reference evidence="9" key="1">
    <citation type="submission" date="2022-01" db="EMBL/GenBank/DDBJ databases">
        <authorList>
            <person name="King R."/>
        </authorList>
    </citation>
    <scope>NUCLEOTIDE SEQUENCE</scope>
</reference>
<evidence type="ECO:0000256" key="1">
    <source>
        <dbReference type="ARBA" id="ARBA00004651"/>
    </source>
</evidence>
<feature type="transmembrane region" description="Helical" evidence="8">
    <location>
        <begin position="314"/>
        <end position="336"/>
    </location>
</feature>